<evidence type="ECO:0000256" key="2">
    <source>
        <dbReference type="ARBA" id="ARBA00010992"/>
    </source>
</evidence>
<feature type="transmembrane region" description="Helical" evidence="7">
    <location>
        <begin position="46"/>
        <end position="67"/>
    </location>
</feature>
<dbReference type="InterPro" id="IPR050549">
    <property type="entry name" value="MFS_Trehalose_Transporter"/>
</dbReference>
<keyword evidence="6 7" id="KW-0472">Membrane</keyword>
<dbReference type="PROSITE" id="PS50850">
    <property type="entry name" value="MFS"/>
    <property type="match status" value="1"/>
</dbReference>
<proteinExistence type="inferred from homology"/>
<dbReference type="EMBL" id="BPVZ01000289">
    <property type="protein sequence ID" value="GKV49209.1"/>
    <property type="molecule type" value="Genomic_DNA"/>
</dbReference>
<evidence type="ECO:0000256" key="5">
    <source>
        <dbReference type="ARBA" id="ARBA00022989"/>
    </source>
</evidence>
<comment type="caution">
    <text evidence="9">The sequence shown here is derived from an EMBL/GenBank/DDBJ whole genome shotgun (WGS) entry which is preliminary data.</text>
</comment>
<keyword evidence="3" id="KW-0762">Sugar transport</keyword>
<dbReference type="InterPro" id="IPR005828">
    <property type="entry name" value="MFS_sugar_transport-like"/>
</dbReference>
<keyword evidence="5 7" id="KW-1133">Transmembrane helix</keyword>
<dbReference type="InterPro" id="IPR036259">
    <property type="entry name" value="MFS_trans_sf"/>
</dbReference>
<dbReference type="Pfam" id="PF00083">
    <property type="entry name" value="Sugar_tr"/>
    <property type="match status" value="1"/>
</dbReference>
<name>A0AAV5MJM7_9ROSI</name>
<dbReference type="PANTHER" id="PTHR48021">
    <property type="match status" value="1"/>
</dbReference>
<feature type="domain" description="Major facilitator superfamily (MFS) profile" evidence="8">
    <location>
        <begin position="1"/>
        <end position="74"/>
    </location>
</feature>
<evidence type="ECO:0000313" key="9">
    <source>
        <dbReference type="EMBL" id="GKV49209.1"/>
    </source>
</evidence>
<evidence type="ECO:0000256" key="4">
    <source>
        <dbReference type="ARBA" id="ARBA00022692"/>
    </source>
</evidence>
<sequence>MGGIPWVIMSEIFSINIKVSAGSLVTLVSWFGSLAIAYTFTFLFEWSSVGTFFVFAGICAAGTLFIAKLVPETKGRTLEEIQKSVTSRQ</sequence>
<accession>A0AAV5MJM7</accession>
<feature type="transmembrane region" description="Helical" evidence="7">
    <location>
        <begin position="21"/>
        <end position="40"/>
    </location>
</feature>
<dbReference type="AlphaFoldDB" id="A0AAV5MJM7"/>
<dbReference type="Proteomes" id="UP001054252">
    <property type="component" value="Unassembled WGS sequence"/>
</dbReference>
<evidence type="ECO:0000256" key="3">
    <source>
        <dbReference type="ARBA" id="ARBA00022597"/>
    </source>
</evidence>
<dbReference type="PANTHER" id="PTHR48021:SF15">
    <property type="entry name" value="SUGAR TRANSPORTER ERD6-LIKE 15 ISOFORM X1"/>
    <property type="match status" value="1"/>
</dbReference>
<dbReference type="GO" id="GO:0016020">
    <property type="term" value="C:membrane"/>
    <property type="evidence" value="ECO:0007669"/>
    <property type="project" value="UniProtKB-SubCell"/>
</dbReference>
<dbReference type="SUPFAM" id="SSF103473">
    <property type="entry name" value="MFS general substrate transporter"/>
    <property type="match status" value="1"/>
</dbReference>
<evidence type="ECO:0000259" key="8">
    <source>
        <dbReference type="PROSITE" id="PS50850"/>
    </source>
</evidence>
<keyword evidence="10" id="KW-1185">Reference proteome</keyword>
<reference evidence="9 10" key="1">
    <citation type="journal article" date="2021" name="Commun. Biol.">
        <title>The genome of Shorea leprosula (Dipterocarpaceae) highlights the ecological relevance of drought in aseasonal tropical rainforests.</title>
        <authorList>
            <person name="Ng K.K.S."/>
            <person name="Kobayashi M.J."/>
            <person name="Fawcett J.A."/>
            <person name="Hatakeyama M."/>
            <person name="Paape T."/>
            <person name="Ng C.H."/>
            <person name="Ang C.C."/>
            <person name="Tnah L.H."/>
            <person name="Lee C.T."/>
            <person name="Nishiyama T."/>
            <person name="Sese J."/>
            <person name="O'Brien M.J."/>
            <person name="Copetti D."/>
            <person name="Mohd Noor M.I."/>
            <person name="Ong R.C."/>
            <person name="Putra M."/>
            <person name="Sireger I.Z."/>
            <person name="Indrioko S."/>
            <person name="Kosugi Y."/>
            <person name="Izuno A."/>
            <person name="Isagi Y."/>
            <person name="Lee S.L."/>
            <person name="Shimizu K.K."/>
        </authorList>
    </citation>
    <scope>NUCLEOTIDE SEQUENCE [LARGE SCALE GENOMIC DNA]</scope>
    <source>
        <strain evidence="9">214</strain>
    </source>
</reference>
<dbReference type="GO" id="GO:0022857">
    <property type="term" value="F:transmembrane transporter activity"/>
    <property type="evidence" value="ECO:0007669"/>
    <property type="project" value="InterPro"/>
</dbReference>
<protein>
    <recommendedName>
        <fullName evidence="8">Major facilitator superfamily (MFS) profile domain-containing protein</fullName>
    </recommendedName>
</protein>
<keyword evidence="4 7" id="KW-0812">Transmembrane</keyword>
<evidence type="ECO:0000256" key="7">
    <source>
        <dbReference type="SAM" id="Phobius"/>
    </source>
</evidence>
<dbReference type="InterPro" id="IPR020846">
    <property type="entry name" value="MFS_dom"/>
</dbReference>
<organism evidence="9 10">
    <name type="scientific">Rubroshorea leprosula</name>
    <dbReference type="NCBI Taxonomy" id="152421"/>
    <lineage>
        <taxon>Eukaryota</taxon>
        <taxon>Viridiplantae</taxon>
        <taxon>Streptophyta</taxon>
        <taxon>Embryophyta</taxon>
        <taxon>Tracheophyta</taxon>
        <taxon>Spermatophyta</taxon>
        <taxon>Magnoliopsida</taxon>
        <taxon>eudicotyledons</taxon>
        <taxon>Gunneridae</taxon>
        <taxon>Pentapetalae</taxon>
        <taxon>rosids</taxon>
        <taxon>malvids</taxon>
        <taxon>Malvales</taxon>
        <taxon>Dipterocarpaceae</taxon>
        <taxon>Rubroshorea</taxon>
    </lineage>
</organism>
<comment type="similarity">
    <text evidence="2">Belongs to the major facilitator superfamily. Sugar transporter (TC 2.A.1.1) family.</text>
</comment>
<dbReference type="Gene3D" id="1.20.1250.20">
    <property type="entry name" value="MFS general substrate transporter like domains"/>
    <property type="match status" value="1"/>
</dbReference>
<evidence type="ECO:0000313" key="10">
    <source>
        <dbReference type="Proteomes" id="UP001054252"/>
    </source>
</evidence>
<gene>
    <name evidence="9" type="ORF">SLEP1_g55971</name>
</gene>
<comment type="subcellular location">
    <subcellularLocation>
        <location evidence="1">Membrane</location>
        <topology evidence="1">Multi-pass membrane protein</topology>
    </subcellularLocation>
</comment>
<keyword evidence="3" id="KW-0813">Transport</keyword>
<evidence type="ECO:0000256" key="1">
    <source>
        <dbReference type="ARBA" id="ARBA00004141"/>
    </source>
</evidence>
<evidence type="ECO:0000256" key="6">
    <source>
        <dbReference type="ARBA" id="ARBA00023136"/>
    </source>
</evidence>